<dbReference type="EC" id="3.1.4.-" evidence="2"/>
<comment type="similarity">
    <text evidence="1 2">Belongs to the metallophosphoesterase superfamily. YfcE family.</text>
</comment>
<dbReference type="PANTHER" id="PTHR11124">
    <property type="entry name" value="VACUOLAR SORTING PROTEIN VPS29"/>
    <property type="match status" value="1"/>
</dbReference>
<dbReference type="RefSeq" id="WP_353866606.1">
    <property type="nucleotide sequence ID" value="NZ_CP088295.1"/>
</dbReference>
<protein>
    <recommendedName>
        <fullName evidence="2">Phosphoesterase</fullName>
        <ecNumber evidence="2">3.1.4.-</ecNumber>
    </recommendedName>
</protein>
<dbReference type="InterPro" id="IPR029052">
    <property type="entry name" value="Metallo-depent_PP-like"/>
</dbReference>
<evidence type="ECO:0000256" key="1">
    <source>
        <dbReference type="ARBA" id="ARBA00008950"/>
    </source>
</evidence>
<evidence type="ECO:0000256" key="2">
    <source>
        <dbReference type="RuleBase" id="RU362039"/>
    </source>
</evidence>
<dbReference type="InterPro" id="IPR000979">
    <property type="entry name" value="Phosphodiesterase_MJ0936/Vps29"/>
</dbReference>
<dbReference type="EMBL" id="CP088295">
    <property type="protein sequence ID" value="UUY06179.1"/>
    <property type="molecule type" value="Genomic_DNA"/>
</dbReference>
<keyword evidence="5" id="KW-1185">Reference proteome</keyword>
<organism evidence="4 5">
    <name type="scientific">Svornostia abyssi</name>
    <dbReference type="NCBI Taxonomy" id="2898438"/>
    <lineage>
        <taxon>Bacteria</taxon>
        <taxon>Bacillati</taxon>
        <taxon>Actinomycetota</taxon>
        <taxon>Thermoleophilia</taxon>
        <taxon>Solirubrobacterales</taxon>
        <taxon>Baekduiaceae</taxon>
        <taxon>Svornostia</taxon>
    </lineage>
</organism>
<sequence>MKLAIISDTHLVAGLAVGEGRRGLPAGTLDRLRGADAILHAGDLMREPVLDDLLALGPPVHAVHGNADDDAVRARLPAQLELELDGVTVVMTHNGGPAQGRLERMRKKFPAADAVIFGHSHVPLHETSEDGAFQIFNPGSAADRRRMPNHTMGEALVRDGAIAFALVDLD</sequence>
<proteinExistence type="inferred from homology"/>
<evidence type="ECO:0000313" key="4">
    <source>
        <dbReference type="EMBL" id="UUY06179.1"/>
    </source>
</evidence>
<name>A0ABY5PN88_9ACTN</name>
<comment type="cofactor">
    <cofactor evidence="2">
        <name>a divalent metal cation</name>
        <dbReference type="ChEBI" id="CHEBI:60240"/>
    </cofactor>
</comment>
<feature type="domain" description="Calcineurin-like phosphoesterase" evidence="3">
    <location>
        <begin position="1"/>
        <end position="152"/>
    </location>
</feature>
<dbReference type="SUPFAM" id="SSF56300">
    <property type="entry name" value="Metallo-dependent phosphatases"/>
    <property type="match status" value="1"/>
</dbReference>
<dbReference type="Pfam" id="PF12850">
    <property type="entry name" value="Metallophos_2"/>
    <property type="match status" value="1"/>
</dbReference>
<dbReference type="InterPro" id="IPR024654">
    <property type="entry name" value="Calcineurin-like_PHP_lpxH"/>
</dbReference>
<keyword evidence="2" id="KW-0479">Metal-binding</keyword>
<reference evidence="5" key="1">
    <citation type="submission" date="2021-11" db="EMBL/GenBank/DDBJ databases">
        <title>Cultivation dependent microbiological survey of springs from the worlds oldest radium mine currently devoted to the extraction of radon-saturated water.</title>
        <authorList>
            <person name="Kapinusova G."/>
            <person name="Smrhova T."/>
            <person name="Strejcek M."/>
            <person name="Suman J."/>
            <person name="Jani K."/>
            <person name="Pajer P."/>
            <person name="Uhlik O."/>
        </authorList>
    </citation>
    <scope>NUCLEOTIDE SEQUENCE [LARGE SCALE GENOMIC DNA]</scope>
    <source>
        <strain evidence="5">J379</strain>
    </source>
</reference>
<gene>
    <name evidence="4" type="ORF">LRS13_11905</name>
</gene>
<dbReference type="Proteomes" id="UP001058860">
    <property type="component" value="Chromosome"/>
</dbReference>
<evidence type="ECO:0000313" key="5">
    <source>
        <dbReference type="Proteomes" id="UP001058860"/>
    </source>
</evidence>
<dbReference type="Gene3D" id="3.60.21.10">
    <property type="match status" value="1"/>
</dbReference>
<accession>A0ABY5PN88</accession>
<dbReference type="NCBIfam" id="TIGR00040">
    <property type="entry name" value="yfcE"/>
    <property type="match status" value="1"/>
</dbReference>
<evidence type="ECO:0000259" key="3">
    <source>
        <dbReference type="Pfam" id="PF12850"/>
    </source>
</evidence>